<organism evidence="14 15">
    <name type="scientific">Allokutzneria albata</name>
    <name type="common">Kibdelosporangium albatum</name>
    <dbReference type="NCBI Taxonomy" id="211114"/>
    <lineage>
        <taxon>Bacteria</taxon>
        <taxon>Bacillati</taxon>
        <taxon>Actinomycetota</taxon>
        <taxon>Actinomycetes</taxon>
        <taxon>Pseudonocardiales</taxon>
        <taxon>Pseudonocardiaceae</taxon>
        <taxon>Allokutzneria</taxon>
    </lineage>
</organism>
<feature type="domain" description="Acyl-CoA dehydrogenase/oxidase N-terminal" evidence="13">
    <location>
        <begin position="7"/>
        <end position="119"/>
    </location>
</feature>
<name>A0A1H0D2B4_ALLAB</name>
<dbReference type="FunFam" id="2.40.110.10:FF:000002">
    <property type="entry name" value="Acyl-CoA dehydrogenase fadE12"/>
    <property type="match status" value="1"/>
</dbReference>
<evidence type="ECO:0000256" key="10">
    <source>
        <dbReference type="RuleBase" id="RU362125"/>
    </source>
</evidence>
<evidence type="ECO:0000256" key="5">
    <source>
        <dbReference type="ARBA" id="ARBA00022827"/>
    </source>
</evidence>
<dbReference type="EMBL" id="LT629701">
    <property type="protein sequence ID" value="SDN64307.1"/>
    <property type="molecule type" value="Genomic_DNA"/>
</dbReference>
<comment type="cofactor">
    <cofactor evidence="1 10">
        <name>FAD</name>
        <dbReference type="ChEBI" id="CHEBI:57692"/>
    </cofactor>
</comment>
<dbReference type="GO" id="GO:0005737">
    <property type="term" value="C:cytoplasm"/>
    <property type="evidence" value="ECO:0007669"/>
    <property type="project" value="TreeGrafter"/>
</dbReference>
<evidence type="ECO:0000256" key="8">
    <source>
        <dbReference type="ARBA" id="ARBA00040394"/>
    </source>
</evidence>
<dbReference type="Pfam" id="PF00441">
    <property type="entry name" value="Acyl-CoA_dh_1"/>
    <property type="match status" value="1"/>
</dbReference>
<proteinExistence type="inferred from homology"/>
<dbReference type="FunFam" id="1.10.540.10:FF:000009">
    <property type="entry name" value="Probable acyl-CoA dehydrogenase"/>
    <property type="match status" value="1"/>
</dbReference>
<feature type="domain" description="Acyl-CoA dehydrogenase/oxidase C-terminal" evidence="11">
    <location>
        <begin position="230"/>
        <end position="378"/>
    </location>
</feature>
<keyword evidence="6 10" id="KW-0560">Oxidoreductase</keyword>
<dbReference type="SUPFAM" id="SSF56645">
    <property type="entry name" value="Acyl-CoA dehydrogenase NM domain-like"/>
    <property type="match status" value="1"/>
</dbReference>
<reference evidence="14 15" key="1">
    <citation type="submission" date="2016-10" db="EMBL/GenBank/DDBJ databases">
        <authorList>
            <person name="de Groot N.N."/>
        </authorList>
    </citation>
    <scope>NUCLEOTIDE SEQUENCE [LARGE SCALE GENOMIC DNA]</scope>
    <source>
        <strain evidence="14 15">DSM 44149</strain>
    </source>
</reference>
<evidence type="ECO:0000256" key="3">
    <source>
        <dbReference type="ARBA" id="ARBA00009347"/>
    </source>
</evidence>
<keyword evidence="15" id="KW-1185">Reference proteome</keyword>
<dbReference type="GO" id="GO:0050660">
    <property type="term" value="F:flavin adenine dinucleotide binding"/>
    <property type="evidence" value="ECO:0007669"/>
    <property type="project" value="InterPro"/>
</dbReference>
<dbReference type="GO" id="GO:0003995">
    <property type="term" value="F:acyl-CoA dehydrogenase activity"/>
    <property type="evidence" value="ECO:0007669"/>
    <property type="project" value="InterPro"/>
</dbReference>
<dbReference type="InterPro" id="IPR037069">
    <property type="entry name" value="AcylCoA_DH/ox_N_sf"/>
</dbReference>
<evidence type="ECO:0000259" key="11">
    <source>
        <dbReference type="Pfam" id="PF00441"/>
    </source>
</evidence>
<dbReference type="GO" id="GO:0033539">
    <property type="term" value="P:fatty acid beta-oxidation using acyl-CoA dehydrogenase"/>
    <property type="evidence" value="ECO:0007669"/>
    <property type="project" value="TreeGrafter"/>
</dbReference>
<evidence type="ECO:0000256" key="4">
    <source>
        <dbReference type="ARBA" id="ARBA00022630"/>
    </source>
</evidence>
<evidence type="ECO:0000313" key="14">
    <source>
        <dbReference type="EMBL" id="SDN64307.1"/>
    </source>
</evidence>
<dbReference type="Proteomes" id="UP000183376">
    <property type="component" value="Chromosome I"/>
</dbReference>
<evidence type="ECO:0000256" key="1">
    <source>
        <dbReference type="ARBA" id="ARBA00001974"/>
    </source>
</evidence>
<dbReference type="SUPFAM" id="SSF47203">
    <property type="entry name" value="Acyl-CoA dehydrogenase C-terminal domain-like"/>
    <property type="match status" value="1"/>
</dbReference>
<dbReference type="RefSeq" id="WP_030428495.1">
    <property type="nucleotide sequence ID" value="NZ_JOEF01000004.1"/>
</dbReference>
<dbReference type="AlphaFoldDB" id="A0A1H0D2B4"/>
<dbReference type="PANTHER" id="PTHR48083">
    <property type="entry name" value="MEDIUM-CHAIN SPECIFIC ACYL-COA DEHYDROGENASE, MITOCHONDRIAL-RELATED"/>
    <property type="match status" value="1"/>
</dbReference>
<dbReference type="Pfam" id="PF02771">
    <property type="entry name" value="Acyl-CoA_dh_N"/>
    <property type="match status" value="1"/>
</dbReference>
<evidence type="ECO:0000256" key="2">
    <source>
        <dbReference type="ARBA" id="ARBA00005102"/>
    </source>
</evidence>
<comment type="pathway">
    <text evidence="2">Siderophore biosynthesis; mycobactin biosynthesis.</text>
</comment>
<evidence type="ECO:0000256" key="7">
    <source>
        <dbReference type="ARBA" id="ARBA00037085"/>
    </source>
</evidence>
<evidence type="ECO:0000259" key="13">
    <source>
        <dbReference type="Pfam" id="PF02771"/>
    </source>
</evidence>
<dbReference type="Gene3D" id="1.20.140.10">
    <property type="entry name" value="Butyryl-CoA Dehydrogenase, subunit A, domain 3"/>
    <property type="match status" value="1"/>
</dbReference>
<evidence type="ECO:0000313" key="15">
    <source>
        <dbReference type="Proteomes" id="UP000183376"/>
    </source>
</evidence>
<dbReference type="Gene3D" id="1.10.540.10">
    <property type="entry name" value="Acyl-CoA dehydrogenase/oxidase, N-terminal domain"/>
    <property type="match status" value="1"/>
</dbReference>
<comment type="similarity">
    <text evidence="3 10">Belongs to the acyl-CoA dehydrogenase family.</text>
</comment>
<accession>A0A1H0D2B4</accession>
<dbReference type="InterPro" id="IPR006089">
    <property type="entry name" value="Acyl-CoA_DH_CS"/>
</dbReference>
<dbReference type="InterPro" id="IPR046373">
    <property type="entry name" value="Acyl-CoA_Oxase/DH_mid-dom_sf"/>
</dbReference>
<dbReference type="PROSITE" id="PS00073">
    <property type="entry name" value="ACYL_COA_DH_2"/>
    <property type="match status" value="1"/>
</dbReference>
<dbReference type="Pfam" id="PF02770">
    <property type="entry name" value="Acyl-CoA_dh_M"/>
    <property type="match status" value="1"/>
</dbReference>
<dbReference type="Gene3D" id="2.40.110.10">
    <property type="entry name" value="Butyryl-CoA Dehydrogenase, subunit A, domain 2"/>
    <property type="match status" value="1"/>
</dbReference>
<sequence length="380" mass="41929">MRRELFTADHDALRDAARTFVAKEIEPYHAQWEADGIVSRELWTKAGAQGLLGMDVPESLGGGGVDDYRYQAILDEELVRVGASGVGFPVHNDIIAPYLLKLGTEEQKRRWLPGFCSGELVTAIAMTEPGVGSDLQGITTTAVRDGDEYVINGSKTFISNGIHADLVIVVARTDPGAGHQGISLFVVERGTPGFERGRNLDKIGLKAQDTAELFFSDVRVPVENLLGQEGMGFIYLMQNLPRERLSIAVAAVAAAERVLEQTKQYCLERKAFGRPIGKFQNTRFELAEMATEVQIARVFVDRCIGEHLSDQLSVEHAAMAKWWTTELQVKVVDRCLQLHGGYGYMTEYPIAKAYLDSRVQTIYGGTTEIMKEIVGRSMGL</sequence>
<keyword evidence="4 10" id="KW-0285">Flavoprotein</keyword>
<protein>
    <recommendedName>
        <fullName evidence="8">Acyl-[acyl-carrier-protein] dehydrogenase MbtN</fullName>
    </recommendedName>
    <alternativeName>
        <fullName evidence="9">Mycobactin synthase protein N</fullName>
    </alternativeName>
</protein>
<dbReference type="STRING" id="211114.SAMN04489726_7552"/>
<gene>
    <name evidence="14" type="ORF">SAMN04489726_7552</name>
</gene>
<dbReference type="InterPro" id="IPR036250">
    <property type="entry name" value="AcylCo_DH-like_C"/>
</dbReference>
<feature type="domain" description="Acyl-CoA oxidase/dehydrogenase middle" evidence="12">
    <location>
        <begin position="123"/>
        <end position="218"/>
    </location>
</feature>
<dbReference type="InterPro" id="IPR006091">
    <property type="entry name" value="Acyl-CoA_Oxase/DH_mid-dom"/>
</dbReference>
<evidence type="ECO:0000256" key="9">
    <source>
        <dbReference type="ARBA" id="ARBA00042660"/>
    </source>
</evidence>
<evidence type="ECO:0000259" key="12">
    <source>
        <dbReference type="Pfam" id="PF02770"/>
    </source>
</evidence>
<dbReference type="InterPro" id="IPR009100">
    <property type="entry name" value="AcylCoA_DH/oxidase_NM_dom_sf"/>
</dbReference>
<dbReference type="PANTHER" id="PTHR48083:SF20">
    <property type="entry name" value="LONG-CHAIN SPECIFIC ACYL-COA DEHYDROGENASE, MITOCHONDRIAL"/>
    <property type="match status" value="1"/>
</dbReference>
<keyword evidence="5 10" id="KW-0274">FAD</keyword>
<evidence type="ECO:0000256" key="6">
    <source>
        <dbReference type="ARBA" id="ARBA00023002"/>
    </source>
</evidence>
<dbReference type="InterPro" id="IPR009075">
    <property type="entry name" value="AcylCo_DH/oxidase_C"/>
</dbReference>
<comment type="function">
    <text evidence="7">Catalyzes the dehydrogenation at the alpha-beta position of ACP-bound acyl chains. This results in the introduction of a double bond in the lipidic chain, which is further transferred to the epsilon-amino group of lysine residue in the mycobactin core by MbtK.</text>
</comment>
<dbReference type="InterPro" id="IPR050741">
    <property type="entry name" value="Acyl-CoA_dehydrogenase"/>
</dbReference>
<dbReference type="OrthoDB" id="8876745at2"/>
<dbReference type="eggNOG" id="COG1960">
    <property type="taxonomic scope" value="Bacteria"/>
</dbReference>
<dbReference type="FunFam" id="1.20.140.10:FF:000001">
    <property type="entry name" value="Acyl-CoA dehydrogenase"/>
    <property type="match status" value="1"/>
</dbReference>
<dbReference type="InterPro" id="IPR013786">
    <property type="entry name" value="AcylCoA_DH/ox_N"/>
</dbReference>